<dbReference type="InterPro" id="IPR011989">
    <property type="entry name" value="ARM-like"/>
</dbReference>
<evidence type="ECO:0000313" key="2">
    <source>
        <dbReference type="EMBL" id="NJB69424.1"/>
    </source>
</evidence>
<gene>
    <name evidence="2" type="ORF">GGQ74_003126</name>
</gene>
<evidence type="ECO:0000313" key="3">
    <source>
        <dbReference type="Proteomes" id="UP000580856"/>
    </source>
</evidence>
<dbReference type="SMART" id="SM00567">
    <property type="entry name" value="EZ_HEAT"/>
    <property type="match status" value="11"/>
</dbReference>
<name>A0A846QWD9_9BACT</name>
<dbReference type="SUPFAM" id="SSF48371">
    <property type="entry name" value="ARM repeat"/>
    <property type="match status" value="1"/>
</dbReference>
<reference evidence="2 3" key="1">
    <citation type="submission" date="2020-03" db="EMBL/GenBank/DDBJ databases">
        <title>Genomic Encyclopedia of Type Strains, Phase IV (KMG-IV): sequencing the most valuable type-strain genomes for metagenomic binning, comparative biology and taxonomic classification.</title>
        <authorList>
            <person name="Goeker M."/>
        </authorList>
    </citation>
    <scope>NUCLEOTIDE SEQUENCE [LARGE SCALE GENOMIC DNA]</scope>
    <source>
        <strain evidence="2 3">DSM 24233</strain>
    </source>
</reference>
<dbReference type="PROSITE" id="PS50077">
    <property type="entry name" value="HEAT_REPEAT"/>
    <property type="match status" value="1"/>
</dbReference>
<dbReference type="InterPro" id="IPR016024">
    <property type="entry name" value="ARM-type_fold"/>
</dbReference>
<dbReference type="InterPro" id="IPR021133">
    <property type="entry name" value="HEAT_type_2"/>
</dbReference>
<dbReference type="Pfam" id="PF13646">
    <property type="entry name" value="HEAT_2"/>
    <property type="match status" value="3"/>
</dbReference>
<keyword evidence="3" id="KW-1185">Reference proteome</keyword>
<dbReference type="EMBL" id="JAATJA010000005">
    <property type="protein sequence ID" value="NJB69424.1"/>
    <property type="molecule type" value="Genomic_DNA"/>
</dbReference>
<dbReference type="RefSeq" id="WP_167942513.1">
    <property type="nucleotide sequence ID" value="NZ_JAATJA010000005.1"/>
</dbReference>
<dbReference type="PANTHER" id="PTHR12697:SF5">
    <property type="entry name" value="DEOXYHYPUSINE HYDROXYLASE"/>
    <property type="match status" value="1"/>
</dbReference>
<comment type="caution">
    <text evidence="2">The sequence shown here is derived from an EMBL/GenBank/DDBJ whole genome shotgun (WGS) entry which is preliminary data.</text>
</comment>
<comment type="function">
    <text evidence="1">Catalyzes the hydroxylation of the N(6)-(4-aminobutyl)-L-lysine intermediate produced by deoxyhypusine synthase/DHPS on a critical lysine of the eukaryotic translation initiation factor 5A/eIF-5A. This is the second step of the post-translational modification of that lysine into an unusual amino acid residue named hypusine. Hypusination is unique to mature eIF-5A factor and is essential for its function.</text>
</comment>
<dbReference type="InterPro" id="IPR004155">
    <property type="entry name" value="PBS_lyase_HEAT"/>
</dbReference>
<evidence type="ECO:0000256" key="1">
    <source>
        <dbReference type="ARBA" id="ARBA00045876"/>
    </source>
</evidence>
<proteinExistence type="predicted"/>
<protein>
    <submittedName>
        <fullName evidence="2">HEAT repeat protein</fullName>
    </submittedName>
</protein>
<organism evidence="2 3">
    <name type="scientific">Desulfobaculum xiamenense</name>
    <dbReference type="NCBI Taxonomy" id="995050"/>
    <lineage>
        <taxon>Bacteria</taxon>
        <taxon>Pseudomonadati</taxon>
        <taxon>Thermodesulfobacteriota</taxon>
        <taxon>Desulfovibrionia</taxon>
        <taxon>Desulfovibrionales</taxon>
        <taxon>Desulfovibrionaceae</taxon>
        <taxon>Desulfobaculum</taxon>
    </lineage>
</organism>
<dbReference type="GO" id="GO:0016491">
    <property type="term" value="F:oxidoreductase activity"/>
    <property type="evidence" value="ECO:0007669"/>
    <property type="project" value="TreeGrafter"/>
</dbReference>
<sequence length="642" mass="69854">MENCKEIAKVLKSGEIDEKREAAFLAGEHQCREAIPALAQLLLSDNLGLQEAADMALRKLGGVETADAVIPLLRSDEAPVRNLSMDILREIGNQAMPSLVKLLHDEDADVRIFVSDILGSSNSPQAVPPLGELLLKDPEVNVRYQAAVSLGELQMKAGAKYLNQALNDEEWIQFAVIEALAKVRDDSSIGALAKAMSKSSDLVASMIVEALGEMGNVKAVPMLLVHLETSPTALRNKIVKAIVNILGGKSLTLLSEREREKFREYLLVAIHDEEEDIQDAAILGLGHVGGAKASEEVLRLAAQMDGEREPERLESAVSALATIGHSPALRNALHSGDNGLALVAVNALGRIPGDEVCGVMSEAFWDCERDVQRALILALSNCGAAVKEFFLDVLARHNDGTVLKGALAYFGNVLKDPGTGDTLFSFLEHPYDDVKEAALDACVNVGGPEMGERFRTLFRSPEPIHRLMAVYAMGKLDIGAYIEEIKLALEDEIPDIRKVALESFSELCVELVEWLPVIESRMRDENREVRLAVVDLMGSCEDRAIVPHLMGALDDEDDWVRVRAIEALGRRQASEAIVRLVELLDVDSPLVQIKAVEALGSIGGKMAFRALLNVVNSDNPELAAAAEEALERIQGEQEEEER</sequence>
<dbReference type="Gene3D" id="1.25.10.10">
    <property type="entry name" value="Leucine-rich Repeat Variant"/>
    <property type="match status" value="4"/>
</dbReference>
<dbReference type="PANTHER" id="PTHR12697">
    <property type="entry name" value="PBS LYASE HEAT-LIKE PROTEIN"/>
    <property type="match status" value="1"/>
</dbReference>
<accession>A0A846QWD9</accession>
<dbReference type="Proteomes" id="UP000580856">
    <property type="component" value="Unassembled WGS sequence"/>
</dbReference>
<dbReference type="AlphaFoldDB" id="A0A846QWD9"/>